<dbReference type="EMBL" id="CP012418">
    <property type="protein sequence ID" value="AOE50729.1"/>
    <property type="molecule type" value="Genomic_DNA"/>
</dbReference>
<evidence type="ECO:0000313" key="9">
    <source>
        <dbReference type="Proteomes" id="UP000094147"/>
    </source>
</evidence>
<dbReference type="AlphaFoldDB" id="A0A1B3BD33"/>
<evidence type="ECO:0000256" key="2">
    <source>
        <dbReference type="ARBA" id="ARBA00023015"/>
    </source>
</evidence>
<dbReference type="KEGG" id="ksd:KS2013_2024"/>
<dbReference type="InterPro" id="IPR014284">
    <property type="entry name" value="RNA_pol_sigma-70_dom"/>
</dbReference>
<protein>
    <submittedName>
        <fullName evidence="8">RNA polymerase, sigma-24 subunit, ECF subfamily</fullName>
    </submittedName>
</protein>
<evidence type="ECO:0000256" key="3">
    <source>
        <dbReference type="ARBA" id="ARBA00023082"/>
    </source>
</evidence>
<dbReference type="PANTHER" id="PTHR43133">
    <property type="entry name" value="RNA POLYMERASE ECF-TYPE SIGMA FACTO"/>
    <property type="match status" value="1"/>
</dbReference>
<dbReference type="Pfam" id="PF08281">
    <property type="entry name" value="Sigma70_r4_2"/>
    <property type="match status" value="1"/>
</dbReference>
<dbReference type="InterPro" id="IPR036388">
    <property type="entry name" value="WH-like_DNA-bd_sf"/>
</dbReference>
<dbReference type="Proteomes" id="UP000094147">
    <property type="component" value="Chromosome"/>
</dbReference>
<dbReference type="OrthoDB" id="9797134at2"/>
<dbReference type="InterPro" id="IPR007627">
    <property type="entry name" value="RNA_pol_sigma70_r2"/>
</dbReference>
<dbReference type="SUPFAM" id="SSF88946">
    <property type="entry name" value="Sigma2 domain of RNA polymerase sigma factors"/>
    <property type="match status" value="1"/>
</dbReference>
<accession>A0A1B3BD33</accession>
<keyword evidence="5" id="KW-0804">Transcription</keyword>
<dbReference type="GO" id="GO:0006352">
    <property type="term" value="P:DNA-templated transcription initiation"/>
    <property type="evidence" value="ECO:0007669"/>
    <property type="project" value="InterPro"/>
</dbReference>
<proteinExistence type="inferred from homology"/>
<feature type="domain" description="RNA polymerase sigma-70 region 2" evidence="6">
    <location>
        <begin position="22"/>
        <end position="79"/>
    </location>
</feature>
<evidence type="ECO:0000256" key="1">
    <source>
        <dbReference type="ARBA" id="ARBA00010641"/>
    </source>
</evidence>
<dbReference type="GO" id="GO:0016987">
    <property type="term" value="F:sigma factor activity"/>
    <property type="evidence" value="ECO:0007669"/>
    <property type="project" value="UniProtKB-KW"/>
</dbReference>
<dbReference type="Pfam" id="PF04542">
    <property type="entry name" value="Sigma70_r2"/>
    <property type="match status" value="1"/>
</dbReference>
<dbReference type="PANTHER" id="PTHR43133:SF8">
    <property type="entry name" value="RNA POLYMERASE SIGMA FACTOR HI_1459-RELATED"/>
    <property type="match status" value="1"/>
</dbReference>
<gene>
    <name evidence="8" type="ORF">KS2013_2024</name>
</gene>
<keyword evidence="9" id="KW-1185">Reference proteome</keyword>
<dbReference type="SUPFAM" id="SSF88659">
    <property type="entry name" value="Sigma3 and sigma4 domains of RNA polymerase sigma factors"/>
    <property type="match status" value="1"/>
</dbReference>
<dbReference type="InterPro" id="IPR013324">
    <property type="entry name" value="RNA_pol_sigma_r3/r4-like"/>
</dbReference>
<dbReference type="GO" id="GO:0003677">
    <property type="term" value="F:DNA binding"/>
    <property type="evidence" value="ECO:0007669"/>
    <property type="project" value="UniProtKB-KW"/>
</dbReference>
<dbReference type="Gene3D" id="1.10.10.10">
    <property type="entry name" value="Winged helix-like DNA-binding domain superfamily/Winged helix DNA-binding domain"/>
    <property type="match status" value="1"/>
</dbReference>
<dbReference type="InterPro" id="IPR013325">
    <property type="entry name" value="RNA_pol_sigma_r2"/>
</dbReference>
<keyword evidence="4" id="KW-0238">DNA-binding</keyword>
<feature type="domain" description="RNA polymerase sigma factor 70 region 4 type 2" evidence="7">
    <location>
        <begin position="108"/>
        <end position="161"/>
    </location>
</feature>
<dbReference type="NCBIfam" id="TIGR02937">
    <property type="entry name" value="sigma70-ECF"/>
    <property type="match status" value="1"/>
</dbReference>
<reference evidence="9" key="1">
    <citation type="submission" date="2015-08" db="EMBL/GenBank/DDBJ databases">
        <authorList>
            <person name="Kim K.M."/>
        </authorList>
    </citation>
    <scope>NUCLEOTIDE SEQUENCE [LARGE SCALE GENOMIC DNA]</scope>
    <source>
        <strain evidence="9">KCTC 23892</strain>
    </source>
</reference>
<evidence type="ECO:0000313" key="8">
    <source>
        <dbReference type="EMBL" id="AOE50729.1"/>
    </source>
</evidence>
<dbReference type="RefSeq" id="WP_068993408.1">
    <property type="nucleotide sequence ID" value="NZ_CP012418.1"/>
</dbReference>
<keyword evidence="2" id="KW-0805">Transcription regulation</keyword>
<evidence type="ECO:0000259" key="7">
    <source>
        <dbReference type="Pfam" id="PF08281"/>
    </source>
</evidence>
<dbReference type="InterPro" id="IPR039425">
    <property type="entry name" value="RNA_pol_sigma-70-like"/>
</dbReference>
<dbReference type="STRING" id="1144748.KS2013_2024"/>
<comment type="similarity">
    <text evidence="1">Belongs to the sigma-70 factor family. ECF subfamily.</text>
</comment>
<evidence type="ECO:0000256" key="4">
    <source>
        <dbReference type="ARBA" id="ARBA00023125"/>
    </source>
</evidence>
<dbReference type="Gene3D" id="1.10.1740.10">
    <property type="match status" value="1"/>
</dbReference>
<keyword evidence="3" id="KW-0731">Sigma factor</keyword>
<organism evidence="8 9">
    <name type="scientific">Kangiella sediminilitoris</name>
    <dbReference type="NCBI Taxonomy" id="1144748"/>
    <lineage>
        <taxon>Bacteria</taxon>
        <taxon>Pseudomonadati</taxon>
        <taxon>Pseudomonadota</taxon>
        <taxon>Gammaproteobacteria</taxon>
        <taxon>Kangiellales</taxon>
        <taxon>Kangiellaceae</taxon>
        <taxon>Kangiella</taxon>
    </lineage>
</organism>
<evidence type="ECO:0000259" key="6">
    <source>
        <dbReference type="Pfam" id="PF04542"/>
    </source>
</evidence>
<name>A0A1B3BD33_9GAMM</name>
<dbReference type="CDD" id="cd06171">
    <property type="entry name" value="Sigma70_r4"/>
    <property type="match status" value="1"/>
</dbReference>
<dbReference type="InterPro" id="IPR013249">
    <property type="entry name" value="RNA_pol_sigma70_r4_t2"/>
</dbReference>
<sequence length="177" mass="20072">MSQVSLQLDAPFLEELGRKSLVFALQLLGNQSEAEDVVQASIEKVLSHPKAPKGGVDLQKWLYRVVRNASIDRIRQQSRETSLDETGALLEPSDSISPEVQLEREQIRQRLRSALQTLPVHHRELVVLRDYHGHSYDDIAEILSVPKGTVMSRLHRARLALREALSDKSKDTSFETR</sequence>
<evidence type="ECO:0000256" key="5">
    <source>
        <dbReference type="ARBA" id="ARBA00023163"/>
    </source>
</evidence>